<evidence type="ECO:0000313" key="19">
    <source>
        <dbReference type="EMBL" id="OSD06001.1"/>
    </source>
</evidence>
<evidence type="ECO:0000256" key="11">
    <source>
        <dbReference type="ARBA" id="ARBA00022833"/>
    </source>
</evidence>
<evidence type="ECO:0000256" key="8">
    <source>
        <dbReference type="ARBA" id="ARBA00022737"/>
    </source>
</evidence>
<evidence type="ECO:0000256" key="9">
    <source>
        <dbReference type="ARBA" id="ARBA00022771"/>
    </source>
</evidence>
<dbReference type="CDD" id="cd20341">
    <property type="entry name" value="BRcat_RBR_RNF14"/>
    <property type="match status" value="1"/>
</dbReference>
<evidence type="ECO:0000256" key="4">
    <source>
        <dbReference type="ARBA" id="ARBA00012251"/>
    </source>
</evidence>
<dbReference type="GO" id="GO:0031090">
    <property type="term" value="C:organelle membrane"/>
    <property type="evidence" value="ECO:0007669"/>
    <property type="project" value="UniProtKB-ARBA"/>
</dbReference>
<evidence type="ECO:0000256" key="3">
    <source>
        <dbReference type="ARBA" id="ARBA00004906"/>
    </source>
</evidence>
<dbReference type="GO" id="GO:0016567">
    <property type="term" value="P:protein ubiquitination"/>
    <property type="evidence" value="ECO:0007669"/>
    <property type="project" value="InterPro"/>
</dbReference>
<dbReference type="PROSITE" id="PS51873">
    <property type="entry name" value="TRIAD"/>
    <property type="match status" value="1"/>
</dbReference>
<keyword evidence="10" id="KW-0833">Ubl conjugation pathway</keyword>
<keyword evidence="13" id="KW-0472">Membrane</keyword>
<evidence type="ECO:0000256" key="14">
    <source>
        <dbReference type="ARBA" id="ARBA00044508"/>
    </source>
</evidence>
<dbReference type="PROSITE" id="PS00518">
    <property type="entry name" value="ZF_RING_1"/>
    <property type="match status" value="1"/>
</dbReference>
<dbReference type="SMART" id="SM00647">
    <property type="entry name" value="IBR"/>
    <property type="match status" value="2"/>
</dbReference>
<dbReference type="Gene3D" id="3.30.40.10">
    <property type="entry name" value="Zinc/RING finger domain, C3HC4 (zinc finger)"/>
    <property type="match status" value="1"/>
</dbReference>
<accession>A0A1Y2J0M8</accession>
<dbReference type="OrthoDB" id="1431934at2759"/>
<dbReference type="InterPro" id="IPR031127">
    <property type="entry name" value="E3_UB_ligase_RBR"/>
</dbReference>
<dbReference type="GO" id="GO:0008270">
    <property type="term" value="F:zinc ion binding"/>
    <property type="evidence" value="ECO:0007669"/>
    <property type="project" value="UniProtKB-KW"/>
</dbReference>
<dbReference type="InterPro" id="IPR044066">
    <property type="entry name" value="TRIAD_supradom"/>
</dbReference>
<dbReference type="CDD" id="cd23820">
    <property type="entry name" value="RWD_RNF14"/>
    <property type="match status" value="1"/>
</dbReference>
<dbReference type="EMBL" id="KZ084091">
    <property type="protein sequence ID" value="OSD06001.1"/>
    <property type="molecule type" value="Genomic_DNA"/>
</dbReference>
<protein>
    <recommendedName>
        <fullName evidence="4">RBR-type E3 ubiquitin transferase</fullName>
        <ecNumber evidence="4">2.3.2.31</ecNumber>
    </recommendedName>
</protein>
<dbReference type="CDD" id="cd20354">
    <property type="entry name" value="Rcat_RBR_RNF14"/>
    <property type="match status" value="1"/>
</dbReference>
<dbReference type="InterPro" id="IPR013083">
    <property type="entry name" value="Znf_RING/FYVE/PHD"/>
</dbReference>
<dbReference type="InterPro" id="IPR001841">
    <property type="entry name" value="Znf_RING"/>
</dbReference>
<dbReference type="PROSITE" id="PS50089">
    <property type="entry name" value="ZF_RING_2"/>
    <property type="match status" value="1"/>
</dbReference>
<feature type="domain" description="RWD" evidence="17">
    <location>
        <begin position="19"/>
        <end position="155"/>
    </location>
</feature>
<dbReference type="SUPFAM" id="SSF57850">
    <property type="entry name" value="RING/U-box"/>
    <property type="match status" value="3"/>
</dbReference>
<keyword evidence="8" id="KW-0677">Repeat</keyword>
<proteinExistence type="inferred from homology"/>
<evidence type="ECO:0000259" key="16">
    <source>
        <dbReference type="PROSITE" id="PS50089"/>
    </source>
</evidence>
<evidence type="ECO:0000256" key="15">
    <source>
        <dbReference type="PROSITE-ProRule" id="PRU00175"/>
    </source>
</evidence>
<dbReference type="InterPro" id="IPR047548">
    <property type="entry name" value="Rcat_RBR_RNF14"/>
</dbReference>
<keyword evidence="12" id="KW-1133">Transmembrane helix</keyword>
<dbReference type="AlphaFoldDB" id="A0A1Y2J0M8"/>
<dbReference type="FunFam" id="3.30.40.10:FF:000051">
    <property type="entry name" value="RBR-type E3 ubiquitin transferase"/>
    <property type="match status" value="1"/>
</dbReference>
<dbReference type="Pfam" id="PF01485">
    <property type="entry name" value="IBR"/>
    <property type="match status" value="1"/>
</dbReference>
<keyword evidence="7" id="KW-0479">Metal-binding</keyword>
<dbReference type="InterPro" id="IPR016135">
    <property type="entry name" value="UBQ-conjugating_enzyme/RWD"/>
</dbReference>
<dbReference type="GO" id="GO:0061630">
    <property type="term" value="F:ubiquitin protein ligase activity"/>
    <property type="evidence" value="ECO:0007669"/>
    <property type="project" value="UniProtKB-EC"/>
</dbReference>
<sequence>MNGGVHPYDLGVCATLQEEELAVLESIHPECLSVDASKSVIRLEVPVDLPDATAVTVHHDVLTENGSSSNNASGSQTAPKTLSLSTLPPILIDVCIPPSYPYTPPQIRTLHATHSWLQLTRFDLRERLEEMWEEGEGVLYSWVEWIRSGDFLDALGLSSTAEGRRSVRIPHPTPALLLPMLEKFDSSTQAARFSANSYECQVCLTSIKGARCVMLSCSHVFCRSCLEDFWKLCIREGDVGRVGCPDPACVKEQREATEEEVRRVVTEEEILRWKWLRMKRALEKDPTLVHCPMGLCQTPIPRPANVEEGSPWERLRTCPECGYSFCTYCKRTWHGPVSQCTISATKTLLLEYMALPEESEERKRMETRYGRVLLKKLVAEYEQERAFHEWLERSTGTACPTCDLRVEKSAGCNHMTCIKCGEHYCYRCGARLDRKSPYKHFSVPGPCFAKLFDMEEIDNEWQPVEAFDMI</sequence>
<comment type="subcellular location">
    <subcellularLocation>
        <location evidence="2">Membrane</location>
        <topology evidence="2">Single-pass membrane protein</topology>
    </subcellularLocation>
</comment>
<dbReference type="GO" id="GO:0005737">
    <property type="term" value="C:cytoplasm"/>
    <property type="evidence" value="ECO:0007669"/>
    <property type="project" value="UniProtKB-ARBA"/>
</dbReference>
<dbReference type="SUPFAM" id="SSF54495">
    <property type="entry name" value="UBC-like"/>
    <property type="match status" value="1"/>
</dbReference>
<dbReference type="Gene3D" id="3.10.110.10">
    <property type="entry name" value="Ubiquitin Conjugating Enzyme"/>
    <property type="match status" value="1"/>
</dbReference>
<evidence type="ECO:0000256" key="7">
    <source>
        <dbReference type="ARBA" id="ARBA00022723"/>
    </source>
</evidence>
<keyword evidence="9 15" id="KW-0863">Zinc-finger</keyword>
<dbReference type="PANTHER" id="PTHR11685">
    <property type="entry name" value="RBR FAMILY RING FINGER AND IBR DOMAIN-CONTAINING"/>
    <property type="match status" value="1"/>
</dbReference>
<comment type="pathway">
    <text evidence="3">Protein modification; protein ubiquitination.</text>
</comment>
<dbReference type="SMART" id="SM00591">
    <property type="entry name" value="RWD"/>
    <property type="match status" value="1"/>
</dbReference>
<dbReference type="Gene3D" id="1.20.120.1750">
    <property type="match status" value="1"/>
</dbReference>
<dbReference type="InterPro" id="IPR006575">
    <property type="entry name" value="RWD_dom"/>
</dbReference>
<dbReference type="Pfam" id="PF05773">
    <property type="entry name" value="RWD"/>
    <property type="match status" value="1"/>
</dbReference>
<dbReference type="PROSITE" id="PS50908">
    <property type="entry name" value="RWD"/>
    <property type="match status" value="1"/>
</dbReference>
<dbReference type="InterPro" id="IPR017907">
    <property type="entry name" value="Znf_RING_CS"/>
</dbReference>
<feature type="domain" description="RING-type" evidence="18">
    <location>
        <begin position="196"/>
        <end position="451"/>
    </location>
</feature>
<organism evidence="19 20">
    <name type="scientific">Trametes coccinea (strain BRFM310)</name>
    <name type="common">Pycnoporus coccineus</name>
    <dbReference type="NCBI Taxonomy" id="1353009"/>
    <lineage>
        <taxon>Eukaryota</taxon>
        <taxon>Fungi</taxon>
        <taxon>Dikarya</taxon>
        <taxon>Basidiomycota</taxon>
        <taxon>Agaricomycotina</taxon>
        <taxon>Agaricomycetes</taxon>
        <taxon>Polyporales</taxon>
        <taxon>Polyporaceae</taxon>
        <taxon>Trametes</taxon>
    </lineage>
</organism>
<keyword evidence="11" id="KW-0862">Zinc</keyword>
<gene>
    <name evidence="19" type="ORF">PYCCODRAFT_1361099</name>
</gene>
<keyword evidence="20" id="KW-1185">Reference proteome</keyword>
<evidence type="ECO:0000259" key="17">
    <source>
        <dbReference type="PROSITE" id="PS50908"/>
    </source>
</evidence>
<keyword evidence="6" id="KW-0812">Transmembrane</keyword>
<evidence type="ECO:0000256" key="2">
    <source>
        <dbReference type="ARBA" id="ARBA00004167"/>
    </source>
</evidence>
<evidence type="ECO:0000259" key="18">
    <source>
        <dbReference type="PROSITE" id="PS51873"/>
    </source>
</evidence>
<evidence type="ECO:0000313" key="20">
    <source>
        <dbReference type="Proteomes" id="UP000193067"/>
    </source>
</evidence>
<evidence type="ECO:0000256" key="6">
    <source>
        <dbReference type="ARBA" id="ARBA00022692"/>
    </source>
</evidence>
<keyword evidence="5" id="KW-0808">Transferase</keyword>
<dbReference type="Proteomes" id="UP000193067">
    <property type="component" value="Unassembled WGS sequence"/>
</dbReference>
<evidence type="ECO:0000256" key="1">
    <source>
        <dbReference type="ARBA" id="ARBA00001798"/>
    </source>
</evidence>
<comment type="catalytic activity">
    <reaction evidence="1">
        <text>[E2 ubiquitin-conjugating enzyme]-S-ubiquitinyl-L-cysteine + [acceptor protein]-L-lysine = [E2 ubiquitin-conjugating enzyme]-L-cysteine + [acceptor protein]-N(6)-ubiquitinyl-L-lysine.</text>
        <dbReference type="EC" id="2.3.2.31"/>
    </reaction>
</comment>
<dbReference type="STRING" id="1353009.A0A1Y2J0M8"/>
<reference evidence="19 20" key="1">
    <citation type="journal article" date="2015" name="Biotechnol. Biofuels">
        <title>Enhanced degradation of softwood versus hardwood by the white-rot fungus Pycnoporus coccineus.</title>
        <authorList>
            <person name="Couturier M."/>
            <person name="Navarro D."/>
            <person name="Chevret D."/>
            <person name="Henrissat B."/>
            <person name="Piumi F."/>
            <person name="Ruiz-Duenas F.J."/>
            <person name="Martinez A.T."/>
            <person name="Grigoriev I.V."/>
            <person name="Riley R."/>
            <person name="Lipzen A."/>
            <person name="Berrin J.G."/>
            <person name="Master E.R."/>
            <person name="Rosso M.N."/>
        </authorList>
    </citation>
    <scope>NUCLEOTIDE SEQUENCE [LARGE SCALE GENOMIC DNA]</scope>
    <source>
        <strain evidence="19 20">BRFM310</strain>
    </source>
</reference>
<name>A0A1Y2J0M8_TRAC3</name>
<evidence type="ECO:0000256" key="12">
    <source>
        <dbReference type="ARBA" id="ARBA00022989"/>
    </source>
</evidence>
<evidence type="ECO:0000256" key="5">
    <source>
        <dbReference type="ARBA" id="ARBA00022679"/>
    </source>
</evidence>
<dbReference type="InterPro" id="IPR002867">
    <property type="entry name" value="IBR_dom"/>
</dbReference>
<evidence type="ECO:0000256" key="13">
    <source>
        <dbReference type="ARBA" id="ARBA00023136"/>
    </source>
</evidence>
<feature type="domain" description="RING-type" evidence="16">
    <location>
        <begin position="200"/>
        <end position="245"/>
    </location>
</feature>
<dbReference type="EC" id="2.3.2.31" evidence="4"/>
<comment type="similarity">
    <text evidence="14">Belongs to the RBR family. RNF14 subfamily.</text>
</comment>
<dbReference type="Pfam" id="PF22191">
    <property type="entry name" value="IBR_1"/>
    <property type="match status" value="1"/>
</dbReference>
<evidence type="ECO:0000256" key="10">
    <source>
        <dbReference type="ARBA" id="ARBA00022786"/>
    </source>
</evidence>